<dbReference type="GO" id="GO:0005886">
    <property type="term" value="C:plasma membrane"/>
    <property type="evidence" value="ECO:0007669"/>
    <property type="project" value="UniProtKB-SubCell"/>
</dbReference>
<evidence type="ECO:0000256" key="4">
    <source>
        <dbReference type="ARBA" id="ARBA00022679"/>
    </source>
</evidence>
<dbReference type="PANTHER" id="PTHR33908">
    <property type="entry name" value="MANNOSYLTRANSFERASE YKCB-RELATED"/>
    <property type="match status" value="1"/>
</dbReference>
<evidence type="ECO:0000256" key="8">
    <source>
        <dbReference type="SAM" id="Phobius"/>
    </source>
</evidence>
<evidence type="ECO:0000256" key="1">
    <source>
        <dbReference type="ARBA" id="ARBA00004651"/>
    </source>
</evidence>
<keyword evidence="3" id="KW-0328">Glycosyltransferase</keyword>
<feature type="transmembrane region" description="Helical" evidence="8">
    <location>
        <begin position="328"/>
        <end position="345"/>
    </location>
</feature>
<dbReference type="InterPro" id="IPR038731">
    <property type="entry name" value="RgtA/B/C-like"/>
</dbReference>
<sequence>MTFYQRHSTSSSSYSPFLLLVILVVALGLRLYHLDAHGIFFDEKSTMVVSQGIVLDGANQKDVFDKGKLVFTNEEFWHEKKIPDYYEAMTRSDIGNSPFYYFLLHHWMKVFGLSDFSARMMSVLFSVLTVWLLFIFTRRFFQSERLAFTASALAAIEPFFVAYSQQARNYSLTFFLTLLASYLFLRALEADNTNKPSLKWYAGYAITAFLGLYSHFLVASVLLAHGLYVLCCVRKLKSWIAFSFSGAFAVATLAWWLVYGGGQNTLFSLNHQTKVYLECALNRPYNNPYGIILPATFGNVVQKSIPMFTDLWVFTNGLTEHLAGKKNMILATLIGVLLMVTYHFSQKKHPFAHWLVIASVAILGASAALYKDYTLGFWALSMALFMTYLAVQTLISRTKNFAKSYLWFLVIIGIIPTAFLIFNAVRSGHTYGLMQRYSGFSFPYVTILASIVLWQLWESKTTIKWVVSAILGIQLYFVIQTLQTIYADRSIKYNYRNTPREPNPHYAAAQQAKVLYQKGDTVFLPAPMAHFDNPMDRTYLPYSVVDAQYFNLYLPKDRIFVQKLDTVNVNKIRLKKADGQLIELIDLKGKRY</sequence>
<feature type="domain" description="Glycosyltransferase RgtA/B/C/D-like" evidence="9">
    <location>
        <begin position="97"/>
        <end position="256"/>
    </location>
</feature>
<evidence type="ECO:0000313" key="11">
    <source>
        <dbReference type="Proteomes" id="UP000541352"/>
    </source>
</evidence>
<feature type="transmembrane region" description="Helical" evidence="8">
    <location>
        <begin position="463"/>
        <end position="486"/>
    </location>
</feature>
<dbReference type="PANTHER" id="PTHR33908:SF11">
    <property type="entry name" value="MEMBRANE PROTEIN"/>
    <property type="match status" value="1"/>
</dbReference>
<dbReference type="GO" id="GO:0009103">
    <property type="term" value="P:lipopolysaccharide biosynthetic process"/>
    <property type="evidence" value="ECO:0007669"/>
    <property type="project" value="UniProtKB-ARBA"/>
</dbReference>
<protein>
    <submittedName>
        <fullName evidence="10">Putative membrane protein</fullName>
    </submittedName>
</protein>
<organism evidence="10 11">
    <name type="scientific">Runella defluvii</name>
    <dbReference type="NCBI Taxonomy" id="370973"/>
    <lineage>
        <taxon>Bacteria</taxon>
        <taxon>Pseudomonadati</taxon>
        <taxon>Bacteroidota</taxon>
        <taxon>Cytophagia</taxon>
        <taxon>Cytophagales</taxon>
        <taxon>Spirosomataceae</taxon>
        <taxon>Runella</taxon>
    </lineage>
</organism>
<keyword evidence="2" id="KW-1003">Cell membrane</keyword>
<name>A0A7W6ENI3_9BACT</name>
<keyword evidence="6 8" id="KW-1133">Transmembrane helix</keyword>
<comment type="caution">
    <text evidence="10">The sequence shown here is derived from an EMBL/GenBank/DDBJ whole genome shotgun (WGS) entry which is preliminary data.</text>
</comment>
<reference evidence="10 11" key="1">
    <citation type="submission" date="2020-08" db="EMBL/GenBank/DDBJ databases">
        <title>Genomic Encyclopedia of Type Strains, Phase IV (KMG-IV): sequencing the most valuable type-strain genomes for metagenomic binning, comparative biology and taxonomic classification.</title>
        <authorList>
            <person name="Goeker M."/>
        </authorList>
    </citation>
    <scope>NUCLEOTIDE SEQUENCE [LARGE SCALE GENOMIC DNA]</scope>
    <source>
        <strain evidence="10 11">DSM 17976</strain>
    </source>
</reference>
<evidence type="ECO:0000259" key="9">
    <source>
        <dbReference type="Pfam" id="PF13231"/>
    </source>
</evidence>
<feature type="transmembrane region" description="Helical" evidence="8">
    <location>
        <begin position="12"/>
        <end position="32"/>
    </location>
</feature>
<evidence type="ECO:0000256" key="7">
    <source>
        <dbReference type="ARBA" id="ARBA00023136"/>
    </source>
</evidence>
<comment type="subcellular location">
    <subcellularLocation>
        <location evidence="1">Cell membrane</location>
        <topology evidence="1">Multi-pass membrane protein</topology>
    </subcellularLocation>
</comment>
<feature type="transmembrane region" description="Helical" evidence="8">
    <location>
        <begin position="170"/>
        <end position="188"/>
    </location>
</feature>
<feature type="transmembrane region" description="Helical" evidence="8">
    <location>
        <begin position="351"/>
        <end position="370"/>
    </location>
</feature>
<feature type="transmembrane region" description="Helical" evidence="8">
    <location>
        <begin position="437"/>
        <end position="457"/>
    </location>
</feature>
<dbReference type="Pfam" id="PF13231">
    <property type="entry name" value="PMT_2"/>
    <property type="match status" value="1"/>
</dbReference>
<evidence type="ECO:0000256" key="2">
    <source>
        <dbReference type="ARBA" id="ARBA00022475"/>
    </source>
</evidence>
<feature type="transmembrane region" description="Helical" evidence="8">
    <location>
        <begin position="377"/>
        <end position="395"/>
    </location>
</feature>
<evidence type="ECO:0000256" key="6">
    <source>
        <dbReference type="ARBA" id="ARBA00022989"/>
    </source>
</evidence>
<evidence type="ECO:0000256" key="3">
    <source>
        <dbReference type="ARBA" id="ARBA00022676"/>
    </source>
</evidence>
<evidence type="ECO:0000256" key="5">
    <source>
        <dbReference type="ARBA" id="ARBA00022692"/>
    </source>
</evidence>
<feature type="transmembrane region" description="Helical" evidence="8">
    <location>
        <begin position="239"/>
        <end position="259"/>
    </location>
</feature>
<dbReference type="GO" id="GO:0016763">
    <property type="term" value="F:pentosyltransferase activity"/>
    <property type="evidence" value="ECO:0007669"/>
    <property type="project" value="TreeGrafter"/>
</dbReference>
<gene>
    <name evidence="10" type="ORF">FHS57_000425</name>
</gene>
<accession>A0A7W6ENI3</accession>
<dbReference type="InterPro" id="IPR050297">
    <property type="entry name" value="LipidA_mod_glycosyltrf_83"/>
</dbReference>
<keyword evidence="7 8" id="KW-0472">Membrane</keyword>
<feature type="transmembrane region" description="Helical" evidence="8">
    <location>
        <begin position="407"/>
        <end position="425"/>
    </location>
</feature>
<dbReference type="AlphaFoldDB" id="A0A7W6ENI3"/>
<dbReference type="Proteomes" id="UP000541352">
    <property type="component" value="Unassembled WGS sequence"/>
</dbReference>
<evidence type="ECO:0000313" key="10">
    <source>
        <dbReference type="EMBL" id="MBB3836443.1"/>
    </source>
</evidence>
<dbReference type="EMBL" id="JACIBY010000001">
    <property type="protein sequence ID" value="MBB3836443.1"/>
    <property type="molecule type" value="Genomic_DNA"/>
</dbReference>
<dbReference type="RefSeq" id="WP_183971196.1">
    <property type="nucleotide sequence ID" value="NZ_JACIBY010000001.1"/>
</dbReference>
<feature type="transmembrane region" description="Helical" evidence="8">
    <location>
        <begin position="200"/>
        <end position="227"/>
    </location>
</feature>
<keyword evidence="11" id="KW-1185">Reference proteome</keyword>
<proteinExistence type="predicted"/>
<feature type="transmembrane region" description="Helical" evidence="8">
    <location>
        <begin position="116"/>
        <end position="134"/>
    </location>
</feature>
<keyword evidence="4" id="KW-0808">Transferase</keyword>
<keyword evidence="5 8" id="KW-0812">Transmembrane</keyword>